<protein>
    <submittedName>
        <fullName evidence="1">HAD-superfamily hydrolase, subfamily IIB</fullName>
    </submittedName>
</protein>
<dbReference type="PATRIC" id="fig|1618450.3.peg.522"/>
<dbReference type="GO" id="GO:0000287">
    <property type="term" value="F:magnesium ion binding"/>
    <property type="evidence" value="ECO:0007669"/>
    <property type="project" value="TreeGrafter"/>
</dbReference>
<reference evidence="1 2" key="1">
    <citation type="journal article" date="2015" name="Nature">
        <title>rRNA introns, odd ribosomes, and small enigmatic genomes across a large radiation of phyla.</title>
        <authorList>
            <person name="Brown C.T."/>
            <person name="Hug L.A."/>
            <person name="Thomas B.C."/>
            <person name="Sharon I."/>
            <person name="Castelle C.J."/>
            <person name="Singh A."/>
            <person name="Wilkins M.J."/>
            <person name="Williams K.H."/>
            <person name="Banfield J.F."/>
        </authorList>
    </citation>
    <scope>NUCLEOTIDE SEQUENCE [LARGE SCALE GENOMIC DNA]</scope>
</reference>
<dbReference type="InterPro" id="IPR023214">
    <property type="entry name" value="HAD_sf"/>
</dbReference>
<dbReference type="InterPro" id="IPR036412">
    <property type="entry name" value="HAD-like_sf"/>
</dbReference>
<name>A0A0G0SF04_9BACT</name>
<evidence type="ECO:0000313" key="1">
    <source>
        <dbReference type="EMBL" id="KKR33300.1"/>
    </source>
</evidence>
<dbReference type="Proteomes" id="UP000034539">
    <property type="component" value="Unassembled WGS sequence"/>
</dbReference>
<dbReference type="GO" id="GO:0016791">
    <property type="term" value="F:phosphatase activity"/>
    <property type="evidence" value="ECO:0007669"/>
    <property type="project" value="UniProtKB-ARBA"/>
</dbReference>
<accession>A0A0G0SF04</accession>
<dbReference type="SUPFAM" id="SSF56784">
    <property type="entry name" value="HAD-like"/>
    <property type="match status" value="1"/>
</dbReference>
<gene>
    <name evidence="1" type="ORF">UT63_C0019G0022</name>
</gene>
<dbReference type="GO" id="GO:0005829">
    <property type="term" value="C:cytosol"/>
    <property type="evidence" value="ECO:0007669"/>
    <property type="project" value="TreeGrafter"/>
</dbReference>
<evidence type="ECO:0000313" key="2">
    <source>
        <dbReference type="Proteomes" id="UP000034539"/>
    </source>
</evidence>
<dbReference type="Gene3D" id="3.30.1240.10">
    <property type="match status" value="1"/>
</dbReference>
<dbReference type="EMBL" id="LBXN01000019">
    <property type="protein sequence ID" value="KKR33300.1"/>
    <property type="molecule type" value="Genomic_DNA"/>
</dbReference>
<keyword evidence="1" id="KW-0378">Hydrolase</keyword>
<dbReference type="PANTHER" id="PTHR10000:SF8">
    <property type="entry name" value="HAD SUPERFAMILY HYDROLASE-LIKE, TYPE 3"/>
    <property type="match status" value="1"/>
</dbReference>
<sequence length="260" mass="29183">MNIEIVGEKIGFNSPWPNQEVIERLKKIRKSGIHISLCTGKPDYSIDKIIRDANLDGIHITQTGTVVIDSFNGEVVKKHVIENKLAREIIELFTKNNFYTEVYTVDKYYVQENQISETTRLHSHVLQREPEVVTSLVNLATELEIVRVMPITEKDRLALSWGIHPIANPRRFGAITIKDATKREGAMAISKSLGIALENFLGVGDNIMDWDFLELCGFGAAMGNATEELKRYVMGKGDQGYVGKSVDENGIIGIFDHFGF</sequence>
<organism evidence="1 2">
    <name type="scientific">Candidatus Gottesmanbacteria bacterium GW2011_GWC2_39_8</name>
    <dbReference type="NCBI Taxonomy" id="1618450"/>
    <lineage>
        <taxon>Bacteria</taxon>
        <taxon>Candidatus Gottesmaniibacteriota</taxon>
    </lineage>
</organism>
<comment type="caution">
    <text evidence="1">The sequence shown here is derived from an EMBL/GenBank/DDBJ whole genome shotgun (WGS) entry which is preliminary data.</text>
</comment>
<dbReference type="AlphaFoldDB" id="A0A0G0SF04"/>
<proteinExistence type="predicted"/>
<dbReference type="Gene3D" id="3.40.50.1000">
    <property type="entry name" value="HAD superfamily/HAD-like"/>
    <property type="match status" value="1"/>
</dbReference>
<dbReference type="PANTHER" id="PTHR10000">
    <property type="entry name" value="PHOSPHOSERINE PHOSPHATASE"/>
    <property type="match status" value="1"/>
</dbReference>
<dbReference type="Pfam" id="PF08282">
    <property type="entry name" value="Hydrolase_3"/>
    <property type="match status" value="1"/>
</dbReference>